<dbReference type="PANTHER" id="PTHR30055">
    <property type="entry name" value="HTH-TYPE TRANSCRIPTIONAL REGULATOR RUTR"/>
    <property type="match status" value="1"/>
</dbReference>
<dbReference type="RefSeq" id="WP_179823885.1">
    <property type="nucleotide sequence ID" value="NZ_JACCFS010000001.1"/>
</dbReference>
<dbReference type="PANTHER" id="PTHR30055:SF237">
    <property type="entry name" value="TRANSCRIPTIONAL REPRESSOR MCE3R"/>
    <property type="match status" value="1"/>
</dbReference>
<gene>
    <name evidence="4" type="ORF">HNR10_002855</name>
</gene>
<dbReference type="Pfam" id="PF00440">
    <property type="entry name" value="TetR_N"/>
    <property type="match status" value="1"/>
</dbReference>
<name>A0A7Z0EN66_9ACTN</name>
<dbReference type="AlphaFoldDB" id="A0A7Z0EN66"/>
<evidence type="ECO:0000259" key="3">
    <source>
        <dbReference type="PROSITE" id="PS50977"/>
    </source>
</evidence>
<reference evidence="4 5" key="1">
    <citation type="submission" date="2020-07" db="EMBL/GenBank/DDBJ databases">
        <title>Sequencing the genomes of 1000 actinobacteria strains.</title>
        <authorList>
            <person name="Klenk H.-P."/>
        </authorList>
    </citation>
    <scope>NUCLEOTIDE SEQUENCE [LARGE SCALE GENOMIC DNA]</scope>
    <source>
        <strain evidence="4 5">DSM 44442</strain>
    </source>
</reference>
<protein>
    <submittedName>
        <fullName evidence="4">AcrR family transcriptional regulator</fullName>
    </submittedName>
</protein>
<dbReference type="GO" id="GO:0003700">
    <property type="term" value="F:DNA-binding transcription factor activity"/>
    <property type="evidence" value="ECO:0007669"/>
    <property type="project" value="TreeGrafter"/>
</dbReference>
<dbReference type="Proteomes" id="UP000572051">
    <property type="component" value="Unassembled WGS sequence"/>
</dbReference>
<dbReference type="GO" id="GO:0000976">
    <property type="term" value="F:transcription cis-regulatory region binding"/>
    <property type="evidence" value="ECO:0007669"/>
    <property type="project" value="TreeGrafter"/>
</dbReference>
<dbReference type="Gene3D" id="1.10.357.10">
    <property type="entry name" value="Tetracycline Repressor, domain 2"/>
    <property type="match status" value="1"/>
</dbReference>
<proteinExistence type="predicted"/>
<evidence type="ECO:0000256" key="1">
    <source>
        <dbReference type="ARBA" id="ARBA00023125"/>
    </source>
</evidence>
<dbReference type="PROSITE" id="PS50977">
    <property type="entry name" value="HTH_TETR_2"/>
    <property type="match status" value="1"/>
</dbReference>
<comment type="caution">
    <text evidence="4">The sequence shown here is derived from an EMBL/GenBank/DDBJ whole genome shotgun (WGS) entry which is preliminary data.</text>
</comment>
<organism evidence="4 5">
    <name type="scientific">Nocardiopsis aegyptia</name>
    <dbReference type="NCBI Taxonomy" id="220378"/>
    <lineage>
        <taxon>Bacteria</taxon>
        <taxon>Bacillati</taxon>
        <taxon>Actinomycetota</taxon>
        <taxon>Actinomycetes</taxon>
        <taxon>Streptosporangiales</taxon>
        <taxon>Nocardiopsidaceae</taxon>
        <taxon>Nocardiopsis</taxon>
    </lineage>
</organism>
<feature type="DNA-binding region" description="H-T-H motif" evidence="2">
    <location>
        <begin position="26"/>
        <end position="45"/>
    </location>
</feature>
<evidence type="ECO:0000313" key="5">
    <source>
        <dbReference type="Proteomes" id="UP000572051"/>
    </source>
</evidence>
<accession>A0A7Z0EN66</accession>
<dbReference type="PRINTS" id="PR00455">
    <property type="entry name" value="HTHTETR"/>
</dbReference>
<keyword evidence="1 2" id="KW-0238">DNA-binding</keyword>
<sequence>MGRLNAEDWARAALGALAEGGLRAVAVEAVAARLGVSKGSFYWHFGNRRDLVDAALRLWESDTEAVIAELEGIADPARRMRTLLELALGEPTDARISFWLISGADDPAVAEVARRVTDRRMAVMQDALRLLGQSEDEARARVVAGYGSYLGIAALVRIGAIDAAPDTFVDQALTEMGVR</sequence>
<evidence type="ECO:0000256" key="2">
    <source>
        <dbReference type="PROSITE-ProRule" id="PRU00335"/>
    </source>
</evidence>
<dbReference type="SUPFAM" id="SSF46689">
    <property type="entry name" value="Homeodomain-like"/>
    <property type="match status" value="1"/>
</dbReference>
<dbReference type="EMBL" id="JACCFS010000001">
    <property type="protein sequence ID" value="NYJ34974.1"/>
    <property type="molecule type" value="Genomic_DNA"/>
</dbReference>
<dbReference type="InterPro" id="IPR009057">
    <property type="entry name" value="Homeodomain-like_sf"/>
</dbReference>
<keyword evidence="5" id="KW-1185">Reference proteome</keyword>
<dbReference type="InterPro" id="IPR001647">
    <property type="entry name" value="HTH_TetR"/>
</dbReference>
<dbReference type="InterPro" id="IPR050109">
    <property type="entry name" value="HTH-type_TetR-like_transc_reg"/>
</dbReference>
<evidence type="ECO:0000313" key="4">
    <source>
        <dbReference type="EMBL" id="NYJ34974.1"/>
    </source>
</evidence>
<feature type="domain" description="HTH tetR-type" evidence="3">
    <location>
        <begin position="3"/>
        <end position="63"/>
    </location>
</feature>